<dbReference type="RefSeq" id="WP_107896543.1">
    <property type="nucleotide sequence ID" value="NZ_PYWM01000021.1"/>
</dbReference>
<dbReference type="EMBL" id="SZPU01000065">
    <property type="protein sequence ID" value="TKI65292.1"/>
    <property type="molecule type" value="Genomic_DNA"/>
</dbReference>
<accession>A0A4U2YWY4</accession>
<protein>
    <submittedName>
        <fullName evidence="1">Uncharacterized protein</fullName>
    </submittedName>
</protein>
<sequence length="201" mass="23823">MENAVKQVNIITIESSDWEKILNGEKWVLFLEKYFISEEQKIEDSESDCLNQGIIFDPKKIYFEDKESGLIVGEAWTDIIYCLFYDKKNNTNDWTYDLPYVRNEAIKRLYYSWCENKSLKPNHKEGWFKSKKFSSCLEKIGWGSNYALFLMDIVAYEYEAISVECPWCEREQKIYAQKQTLGRTSHKCEGCGISFAIWHLF</sequence>
<name>A0A4U2YWY4_9BACI</name>
<evidence type="ECO:0000313" key="2">
    <source>
        <dbReference type="Proteomes" id="UP000308744"/>
    </source>
</evidence>
<comment type="caution">
    <text evidence="1">The sequence shown here is derived from an EMBL/GenBank/DDBJ whole genome shotgun (WGS) entry which is preliminary data.</text>
</comment>
<evidence type="ECO:0000313" key="1">
    <source>
        <dbReference type="EMBL" id="TKI65292.1"/>
    </source>
</evidence>
<proteinExistence type="predicted"/>
<reference evidence="1 2" key="1">
    <citation type="submission" date="2019-04" db="EMBL/GenBank/DDBJ databases">
        <title>Lysinibacillus genome sequencing.</title>
        <authorList>
            <person name="Dunlap C."/>
        </authorList>
    </citation>
    <scope>NUCLEOTIDE SEQUENCE [LARGE SCALE GENOMIC DNA]</scope>
    <source>
        <strain evidence="1 2">CCTCC AB 2010389</strain>
    </source>
</reference>
<organism evidence="1 2">
    <name type="scientific">Lysinibacillus mangiferihumi</name>
    <dbReference type="NCBI Taxonomy" id="1130819"/>
    <lineage>
        <taxon>Bacteria</taxon>
        <taxon>Bacillati</taxon>
        <taxon>Bacillota</taxon>
        <taxon>Bacilli</taxon>
        <taxon>Bacillales</taxon>
        <taxon>Bacillaceae</taxon>
        <taxon>Lysinibacillus</taxon>
    </lineage>
</organism>
<keyword evidence="2" id="KW-1185">Reference proteome</keyword>
<dbReference type="AlphaFoldDB" id="A0A4U2YWY4"/>
<dbReference type="Proteomes" id="UP000308744">
    <property type="component" value="Unassembled WGS sequence"/>
</dbReference>
<gene>
    <name evidence="1" type="ORF">FC756_17035</name>
</gene>